<dbReference type="SUPFAM" id="SSF50978">
    <property type="entry name" value="WD40 repeat-like"/>
    <property type="match status" value="1"/>
</dbReference>
<feature type="repeat" description="WD" evidence="3">
    <location>
        <begin position="12"/>
        <end position="53"/>
    </location>
</feature>
<name>A0A371CJB7_9APHY</name>
<evidence type="ECO:0000313" key="4">
    <source>
        <dbReference type="EMBL" id="RDX40379.1"/>
    </source>
</evidence>
<dbReference type="InterPro" id="IPR019775">
    <property type="entry name" value="WD40_repeat_CS"/>
</dbReference>
<dbReference type="InterPro" id="IPR036322">
    <property type="entry name" value="WD40_repeat_dom_sf"/>
</dbReference>
<proteinExistence type="predicted"/>
<dbReference type="PROSITE" id="PS50294">
    <property type="entry name" value="WD_REPEATS_REGION"/>
    <property type="match status" value="1"/>
</dbReference>
<keyword evidence="5" id="KW-1185">Reference proteome</keyword>
<organism evidence="4 5">
    <name type="scientific">Lentinus brumalis</name>
    <dbReference type="NCBI Taxonomy" id="2498619"/>
    <lineage>
        <taxon>Eukaryota</taxon>
        <taxon>Fungi</taxon>
        <taxon>Dikarya</taxon>
        <taxon>Basidiomycota</taxon>
        <taxon>Agaricomycotina</taxon>
        <taxon>Agaricomycetes</taxon>
        <taxon>Polyporales</taxon>
        <taxon>Polyporaceae</taxon>
        <taxon>Lentinus</taxon>
    </lineage>
</organism>
<evidence type="ECO:0000256" key="1">
    <source>
        <dbReference type="ARBA" id="ARBA00022574"/>
    </source>
</evidence>
<dbReference type="InterPro" id="IPR015943">
    <property type="entry name" value="WD40/YVTN_repeat-like_dom_sf"/>
</dbReference>
<dbReference type="PANTHER" id="PTHR19848">
    <property type="entry name" value="WD40 REPEAT PROTEIN"/>
    <property type="match status" value="1"/>
</dbReference>
<dbReference type="Gene3D" id="2.130.10.10">
    <property type="entry name" value="YVTN repeat-like/Quinoprotein amine dehydrogenase"/>
    <property type="match status" value="1"/>
</dbReference>
<gene>
    <name evidence="4" type="ORF">OH76DRAFT_1366328</name>
</gene>
<dbReference type="OrthoDB" id="2752320at2759"/>
<dbReference type="Proteomes" id="UP000256964">
    <property type="component" value="Unassembled WGS sequence"/>
</dbReference>
<keyword evidence="2" id="KW-0677">Repeat</keyword>
<keyword evidence="1 3" id="KW-0853">WD repeat</keyword>
<evidence type="ECO:0000256" key="2">
    <source>
        <dbReference type="ARBA" id="ARBA00022737"/>
    </source>
</evidence>
<accession>A0A371CJB7</accession>
<evidence type="ECO:0000256" key="3">
    <source>
        <dbReference type="PROSITE-ProRule" id="PRU00221"/>
    </source>
</evidence>
<evidence type="ECO:0000313" key="5">
    <source>
        <dbReference type="Proteomes" id="UP000256964"/>
    </source>
</evidence>
<dbReference type="PANTHER" id="PTHR19848:SF8">
    <property type="entry name" value="F-BOX AND WD REPEAT DOMAIN CONTAINING 7"/>
    <property type="match status" value="1"/>
</dbReference>
<dbReference type="InterPro" id="IPR001680">
    <property type="entry name" value="WD40_rpt"/>
</dbReference>
<sequence>MSREYSELGRLQGGHSAAITAIAISPRATYLASAGLDNRVCVWELSSGKLLYEYNGSSAAVSLAWLPAGEDRILCSMLDGYVVSLSFSVAAITARGFVVHSEAVECLVIKGQRVASGAHREVRVWDWTTDGPWTLHYEVEEPLSHQHEEVLVTGLSWDDSTGKTRLVVAYLEHGIRWVSLPVLRVNGSK</sequence>
<dbReference type="EMBL" id="KZ857560">
    <property type="protein sequence ID" value="RDX40379.1"/>
    <property type="molecule type" value="Genomic_DNA"/>
</dbReference>
<dbReference type="PROSITE" id="PS00678">
    <property type="entry name" value="WD_REPEATS_1"/>
    <property type="match status" value="1"/>
</dbReference>
<reference evidence="4 5" key="1">
    <citation type="journal article" date="2018" name="Biotechnol. Biofuels">
        <title>Integrative visual omics of the white-rot fungus Polyporus brumalis exposes the biotechnological potential of its oxidative enzymes for delignifying raw plant biomass.</title>
        <authorList>
            <person name="Miyauchi S."/>
            <person name="Rancon A."/>
            <person name="Drula E."/>
            <person name="Hage H."/>
            <person name="Chaduli D."/>
            <person name="Favel A."/>
            <person name="Grisel S."/>
            <person name="Henrissat B."/>
            <person name="Herpoel-Gimbert I."/>
            <person name="Ruiz-Duenas F.J."/>
            <person name="Chevret D."/>
            <person name="Hainaut M."/>
            <person name="Lin J."/>
            <person name="Wang M."/>
            <person name="Pangilinan J."/>
            <person name="Lipzen A."/>
            <person name="Lesage-Meessen L."/>
            <person name="Navarro D."/>
            <person name="Riley R."/>
            <person name="Grigoriev I.V."/>
            <person name="Zhou S."/>
            <person name="Raouche S."/>
            <person name="Rosso M.N."/>
        </authorList>
    </citation>
    <scope>NUCLEOTIDE SEQUENCE [LARGE SCALE GENOMIC DNA]</scope>
    <source>
        <strain evidence="4 5">BRFM 1820</strain>
    </source>
</reference>
<protein>
    <submittedName>
        <fullName evidence="4">WD40 repeat-like protein</fullName>
    </submittedName>
</protein>
<dbReference type="SMART" id="SM00320">
    <property type="entry name" value="WD40"/>
    <property type="match status" value="2"/>
</dbReference>
<dbReference type="PROSITE" id="PS50082">
    <property type="entry name" value="WD_REPEATS_2"/>
    <property type="match status" value="1"/>
</dbReference>
<dbReference type="AlphaFoldDB" id="A0A371CJB7"/>
<dbReference type="Pfam" id="PF00400">
    <property type="entry name" value="WD40"/>
    <property type="match status" value="1"/>
</dbReference>
<dbReference type="STRING" id="139420.A0A371CJB7"/>